<name>A0AA88SB11_TACVA</name>
<feature type="transmembrane region" description="Helical" evidence="1">
    <location>
        <begin position="527"/>
        <end position="546"/>
    </location>
</feature>
<feature type="transmembrane region" description="Helical" evidence="1">
    <location>
        <begin position="631"/>
        <end position="653"/>
    </location>
</feature>
<dbReference type="Pfam" id="PF20146">
    <property type="entry name" value="NRF"/>
    <property type="match status" value="1"/>
</dbReference>
<dbReference type="Pfam" id="PF01757">
    <property type="entry name" value="Acyl_transf_3"/>
    <property type="match status" value="1"/>
</dbReference>
<protein>
    <recommendedName>
        <fullName evidence="3">Nose resistant-to-fluoxetine protein N-terminal domain-containing protein</fullName>
    </recommendedName>
</protein>
<dbReference type="GO" id="GO:0016747">
    <property type="term" value="F:acyltransferase activity, transferring groups other than amino-acyl groups"/>
    <property type="evidence" value="ECO:0007669"/>
    <property type="project" value="InterPro"/>
</dbReference>
<dbReference type="PANTHER" id="PTHR11161:SF0">
    <property type="entry name" value="O-ACYLTRANSFERASE LIKE PROTEIN"/>
    <property type="match status" value="1"/>
</dbReference>
<dbReference type="EMBL" id="JAVHJS010000019">
    <property type="protein sequence ID" value="KAK2827728.1"/>
    <property type="molecule type" value="Genomic_DNA"/>
</dbReference>
<dbReference type="SMART" id="SM00703">
    <property type="entry name" value="NRF"/>
    <property type="match status" value="1"/>
</dbReference>
<keyword evidence="1" id="KW-0472">Membrane</keyword>
<feature type="domain" description="Nose resistant-to-fluoxetine protein N-terminal" evidence="3">
    <location>
        <begin position="29"/>
        <end position="131"/>
    </location>
</feature>
<comment type="caution">
    <text evidence="4">The sequence shown here is derived from an EMBL/GenBank/DDBJ whole genome shotgun (WGS) entry which is preliminary data.</text>
</comment>
<dbReference type="PANTHER" id="PTHR11161">
    <property type="entry name" value="O-ACYLTRANSFERASE"/>
    <property type="match status" value="1"/>
</dbReference>
<dbReference type="InterPro" id="IPR052728">
    <property type="entry name" value="O2_lipid_transport_reg"/>
</dbReference>
<feature type="transmembrane region" description="Helical" evidence="1">
    <location>
        <begin position="368"/>
        <end position="384"/>
    </location>
</feature>
<accession>A0AA88SB11</accession>
<evidence type="ECO:0000256" key="2">
    <source>
        <dbReference type="SAM" id="SignalP"/>
    </source>
</evidence>
<gene>
    <name evidence="4" type="ORF">Q7C36_018654</name>
</gene>
<feature type="chain" id="PRO_5041648542" description="Nose resistant-to-fluoxetine protein N-terminal domain-containing protein" evidence="2">
    <location>
        <begin position="26"/>
        <end position="665"/>
    </location>
</feature>
<reference evidence="4" key="1">
    <citation type="submission" date="2023-08" db="EMBL/GenBank/DDBJ databases">
        <title>Pelteobagrus vachellii genome.</title>
        <authorList>
            <person name="Liu H."/>
        </authorList>
    </citation>
    <scope>NUCLEOTIDE SEQUENCE</scope>
    <source>
        <strain evidence="4">PRFRI_2022a</strain>
        <tissue evidence="4">Muscle</tissue>
    </source>
</reference>
<keyword evidence="1" id="KW-1133">Transmembrane helix</keyword>
<keyword evidence="1" id="KW-0812">Transmembrane</keyword>
<dbReference type="InterPro" id="IPR002656">
    <property type="entry name" value="Acyl_transf_3_dom"/>
</dbReference>
<evidence type="ECO:0000313" key="5">
    <source>
        <dbReference type="Proteomes" id="UP001187315"/>
    </source>
</evidence>
<evidence type="ECO:0000259" key="3">
    <source>
        <dbReference type="SMART" id="SM00703"/>
    </source>
</evidence>
<organism evidence="4 5">
    <name type="scientific">Tachysurus vachellii</name>
    <name type="common">Darkbarbel catfish</name>
    <name type="synonym">Pelteobagrus vachellii</name>
    <dbReference type="NCBI Taxonomy" id="175792"/>
    <lineage>
        <taxon>Eukaryota</taxon>
        <taxon>Metazoa</taxon>
        <taxon>Chordata</taxon>
        <taxon>Craniata</taxon>
        <taxon>Vertebrata</taxon>
        <taxon>Euteleostomi</taxon>
        <taxon>Actinopterygii</taxon>
        <taxon>Neopterygii</taxon>
        <taxon>Teleostei</taxon>
        <taxon>Ostariophysi</taxon>
        <taxon>Siluriformes</taxon>
        <taxon>Bagridae</taxon>
        <taxon>Tachysurus</taxon>
    </lineage>
</organism>
<evidence type="ECO:0000313" key="4">
    <source>
        <dbReference type="EMBL" id="KAK2827728.1"/>
    </source>
</evidence>
<feature type="transmembrane region" description="Helical" evidence="1">
    <location>
        <begin position="273"/>
        <end position="292"/>
    </location>
</feature>
<sequence>MLQVRKISVLSTLCLFCCSWKAASGLNVSARCAQDAVMFLTELKESQPDKYAVLMYDALGKMGSDVEGGNVNRVGSQQECLSAEGPGFGGQYCQVFLHQGALDYFVGICVPDSCDEADVSALIVSEDFVQGTPVISPVPNLFISEHTLEIFMIQCLRNNVTLDLSAVVCLCVCIVMLALPLVATGYVAVIKWNKNRKARSKVDPTNYGAILANSSTNQRKECILLQNTQVQESYKEREQEGRVMLFLRSLSVRFSGVCDGVCSRKGYPSLNGVRVLSLFWIICGHTVQLSVWSSLDNNKRWRAAVENNPLYVVAFSGPVYLAVDTFLLLGGLLSATSFFSCIQKSEDKLSLRMIAHFLFRRFKRIQPLHLFIVCAIVTLFSFLHKGPFWFTVEDQIVNCKEFWWSNLLLINNLFTIAHTCAPWTWYLSVDFQFFATTPFLIFLYRMNKRVLVVVAFTLLAMSCISSALITALLHLPVHQPTTLDYESYFEYYYNKPYTRYGPYVLGILAGIYILTKKEDLIKHQWQAAAGWLVSLSIMAVIVGSAYALRGQGSPGHAVYQGLHRSLWALAVTWVILACEEGYGGFVNKFLSMHVWVPLSNISFACYLVHPLLILLYNSRQETLIHYTDLNLLYLFLTHLVLTVALGWVLTVLIEKPYQLLSSAKV</sequence>
<feature type="signal peptide" evidence="2">
    <location>
        <begin position="1"/>
        <end position="25"/>
    </location>
</feature>
<dbReference type="InterPro" id="IPR006621">
    <property type="entry name" value="Nose-resist-to-fluoxetine_N"/>
</dbReference>
<dbReference type="AlphaFoldDB" id="A0AA88SB11"/>
<proteinExistence type="predicted"/>
<feature type="transmembrane region" description="Helical" evidence="1">
    <location>
        <begin position="450"/>
        <end position="477"/>
    </location>
</feature>
<keyword evidence="5" id="KW-1185">Reference proteome</keyword>
<feature type="transmembrane region" description="Helical" evidence="1">
    <location>
        <begin position="594"/>
        <end position="616"/>
    </location>
</feature>
<feature type="transmembrane region" description="Helical" evidence="1">
    <location>
        <begin position="497"/>
        <end position="515"/>
    </location>
</feature>
<dbReference type="Proteomes" id="UP001187315">
    <property type="component" value="Unassembled WGS sequence"/>
</dbReference>
<keyword evidence="2" id="KW-0732">Signal</keyword>
<evidence type="ECO:0000256" key="1">
    <source>
        <dbReference type="SAM" id="Phobius"/>
    </source>
</evidence>
<feature type="transmembrane region" description="Helical" evidence="1">
    <location>
        <begin position="319"/>
        <end position="342"/>
    </location>
</feature>
<feature type="transmembrane region" description="Helical" evidence="1">
    <location>
        <begin position="164"/>
        <end position="189"/>
    </location>
</feature>